<dbReference type="Proteomes" id="UP000183940">
    <property type="component" value="Unassembled WGS sequence"/>
</dbReference>
<proteinExistence type="predicted"/>
<dbReference type="EMBL" id="MLAW01000020">
    <property type="protein sequence ID" value="OJJ25167.1"/>
    <property type="molecule type" value="Genomic_DNA"/>
</dbReference>
<keyword evidence="2" id="KW-1185">Reference proteome</keyword>
<organism evidence="1 2">
    <name type="scientific">Roseofilum reptotaenium AO1-A</name>
    <dbReference type="NCBI Taxonomy" id="1925591"/>
    <lineage>
        <taxon>Bacteria</taxon>
        <taxon>Bacillati</taxon>
        <taxon>Cyanobacteriota</taxon>
        <taxon>Cyanophyceae</taxon>
        <taxon>Desertifilales</taxon>
        <taxon>Desertifilaceae</taxon>
        <taxon>Roseofilum</taxon>
    </lineage>
</organism>
<evidence type="ECO:0000313" key="2">
    <source>
        <dbReference type="Proteomes" id="UP000183940"/>
    </source>
</evidence>
<sequence>MAPCPQEVTLRPASECGFGEVPGISHQGGSSLALSRYSKNQDAAWVFLQWLTSSDIIIRIAILSQTNSVRRSTYSDPRLQLGLRANLRVANYFDVTLDAIENPMGTEPHLPNWIDLGFNRFPIELGRLITNQQSIQTTLDNMARAAARATQTLSLT</sequence>
<reference evidence="1" key="1">
    <citation type="submission" date="2016-10" db="EMBL/GenBank/DDBJ databases">
        <title>CRISPR-Cas defence system in Roseofilum reptotaenium: evidence of a bacteriophage-cyanobacterium arms race in the coral black band disease.</title>
        <authorList>
            <person name="Buerger P."/>
            <person name="Wood-Charlson E.M."/>
            <person name="Weynberg K.D."/>
            <person name="Willis B."/>
            <person name="Van Oppen M.J."/>
        </authorList>
    </citation>
    <scope>NUCLEOTIDE SEQUENCE [LARGE SCALE GENOMIC DNA]</scope>
    <source>
        <strain evidence="1">AO1-A</strain>
    </source>
</reference>
<accession>A0A1L9QRG0</accession>
<comment type="caution">
    <text evidence="1">The sequence shown here is derived from an EMBL/GenBank/DDBJ whole genome shotgun (WGS) entry which is preliminary data.</text>
</comment>
<evidence type="ECO:0000313" key="1">
    <source>
        <dbReference type="EMBL" id="OJJ25167.1"/>
    </source>
</evidence>
<evidence type="ECO:0008006" key="3">
    <source>
        <dbReference type="Google" id="ProtNLM"/>
    </source>
</evidence>
<protein>
    <recommendedName>
        <fullName evidence="3">ABC transporter substrate-binding protein</fullName>
    </recommendedName>
</protein>
<dbReference type="SUPFAM" id="SSF53850">
    <property type="entry name" value="Periplasmic binding protein-like II"/>
    <property type="match status" value="1"/>
</dbReference>
<name>A0A1L9QRG0_9CYAN</name>
<dbReference type="STRING" id="1925591.BI308_12510"/>
<dbReference type="Gene3D" id="3.40.190.10">
    <property type="entry name" value="Periplasmic binding protein-like II"/>
    <property type="match status" value="1"/>
</dbReference>
<dbReference type="AlphaFoldDB" id="A0A1L9QRG0"/>
<gene>
    <name evidence="1" type="ORF">BI308_12510</name>
</gene>